<sequence length="335" mass="36989">MRVLIATDAWRPQINGVVRSLEYMAAEAPRFGAEVVFLTPERFRSVPMPTYPEIRLSLVMPGSLAGILEETRPTHVHIATEGPIGLATRLTCARQGRAFTTSYHTRFPEYVAARTKIPEAWCYQALKRFHRAARAMMVSTPSLERELTGRGFENIMRWTRGVDTALFRPRNERILDAAAPVFLYVGRVAVEKNLDAFLSFDLPGTKVVVGDGPSRVELGRRYPEARFLGALTGEDLARVYASSDVFVFPSLTDTFGIVLIEALASGLPIAAFPVTGPLDVIGASGCGVLDADLRVAALAALDIPRDRCRAYGETFTWHESARQFFSNIEKAHSGR</sequence>
<dbReference type="GO" id="GO:0016757">
    <property type="term" value="F:glycosyltransferase activity"/>
    <property type="evidence" value="ECO:0007669"/>
    <property type="project" value="TreeGrafter"/>
</dbReference>
<accession>A0A5N7MMB9</accession>
<dbReference type="Pfam" id="PF13692">
    <property type="entry name" value="Glyco_trans_1_4"/>
    <property type="match status" value="1"/>
</dbReference>
<evidence type="ECO:0000259" key="1">
    <source>
        <dbReference type="Pfam" id="PF13439"/>
    </source>
</evidence>
<dbReference type="Pfam" id="PF13439">
    <property type="entry name" value="Glyco_transf_4"/>
    <property type="match status" value="1"/>
</dbReference>
<dbReference type="CDD" id="cd03814">
    <property type="entry name" value="GT4-like"/>
    <property type="match status" value="1"/>
</dbReference>
<organism evidence="2 3">
    <name type="scientific">Microvirga tunisiensis</name>
    <dbReference type="NCBI Taxonomy" id="2108360"/>
    <lineage>
        <taxon>Bacteria</taxon>
        <taxon>Pseudomonadati</taxon>
        <taxon>Pseudomonadota</taxon>
        <taxon>Alphaproteobacteria</taxon>
        <taxon>Hyphomicrobiales</taxon>
        <taxon>Methylobacteriaceae</taxon>
        <taxon>Microvirga</taxon>
    </lineage>
</organism>
<reference evidence="2 3" key="1">
    <citation type="journal article" date="2019" name="Syst. Appl. Microbiol.">
        <title>Microvirga tunisiensis sp. nov., a root nodule symbiotic bacterium isolated from Lupinus micranthus and L. luteus grown in Northern Tunisia.</title>
        <authorList>
            <person name="Msaddak A."/>
            <person name="Rejili M."/>
            <person name="Duran D."/>
            <person name="Mars M."/>
            <person name="Palacios J.M."/>
            <person name="Ruiz-Argueso T."/>
            <person name="Rey L."/>
            <person name="Imperial J."/>
        </authorList>
    </citation>
    <scope>NUCLEOTIDE SEQUENCE [LARGE SCALE GENOMIC DNA]</scope>
    <source>
        <strain evidence="2 3">Lmie10</strain>
    </source>
</reference>
<keyword evidence="3" id="KW-1185">Reference proteome</keyword>
<evidence type="ECO:0000313" key="3">
    <source>
        <dbReference type="Proteomes" id="UP000403266"/>
    </source>
</evidence>
<dbReference type="PANTHER" id="PTHR45947">
    <property type="entry name" value="SULFOQUINOVOSYL TRANSFERASE SQD2"/>
    <property type="match status" value="1"/>
</dbReference>
<dbReference type="SUPFAM" id="SSF53756">
    <property type="entry name" value="UDP-Glycosyltransferase/glycogen phosphorylase"/>
    <property type="match status" value="1"/>
</dbReference>
<protein>
    <submittedName>
        <fullName evidence="2">Glycosyltransferase family 1 protein</fullName>
    </submittedName>
</protein>
<dbReference type="PANTHER" id="PTHR45947:SF3">
    <property type="entry name" value="SULFOQUINOVOSYL TRANSFERASE SQD2"/>
    <property type="match status" value="1"/>
</dbReference>
<dbReference type="InterPro" id="IPR050194">
    <property type="entry name" value="Glycosyltransferase_grp1"/>
</dbReference>
<dbReference type="EMBL" id="VOSK01000126">
    <property type="protein sequence ID" value="MPR28147.1"/>
    <property type="molecule type" value="Genomic_DNA"/>
</dbReference>
<name>A0A5N7MMB9_9HYPH</name>
<proteinExistence type="predicted"/>
<dbReference type="AlphaFoldDB" id="A0A5N7MMB9"/>
<comment type="caution">
    <text evidence="2">The sequence shown here is derived from an EMBL/GenBank/DDBJ whole genome shotgun (WGS) entry which is preliminary data.</text>
</comment>
<dbReference type="InterPro" id="IPR028098">
    <property type="entry name" value="Glyco_trans_4-like_N"/>
</dbReference>
<dbReference type="Proteomes" id="UP000403266">
    <property type="component" value="Unassembled WGS sequence"/>
</dbReference>
<dbReference type="OrthoDB" id="9802525at2"/>
<dbReference type="Gene3D" id="3.40.50.2000">
    <property type="entry name" value="Glycogen Phosphorylase B"/>
    <property type="match status" value="2"/>
</dbReference>
<keyword evidence="2" id="KW-0808">Transferase</keyword>
<dbReference type="RefSeq" id="WP_152714448.1">
    <property type="nucleotide sequence ID" value="NZ_VOSJ01000126.1"/>
</dbReference>
<feature type="domain" description="Glycosyltransferase subfamily 4-like N-terminal" evidence="1">
    <location>
        <begin position="14"/>
        <end position="165"/>
    </location>
</feature>
<gene>
    <name evidence="2" type="ORF">FS320_24025</name>
</gene>
<evidence type="ECO:0000313" key="2">
    <source>
        <dbReference type="EMBL" id="MPR28147.1"/>
    </source>
</evidence>